<evidence type="ECO:0000313" key="2">
    <source>
        <dbReference type="EMBL" id="PWJ32439.1"/>
    </source>
</evidence>
<comment type="caution">
    <text evidence="2">The sequence shown here is derived from an EMBL/GenBank/DDBJ whole genome shotgun (WGS) entry which is preliminary data.</text>
</comment>
<dbReference type="AlphaFoldDB" id="A0A2Y9C9L8"/>
<evidence type="ECO:0000313" key="3">
    <source>
        <dbReference type="Proteomes" id="UP000245845"/>
    </source>
</evidence>
<feature type="domain" description="MobA-like NTP transferase" evidence="1">
    <location>
        <begin position="267"/>
        <end position="427"/>
    </location>
</feature>
<proteinExistence type="predicted"/>
<name>A0A2Y9C9L8_9FIRM</name>
<dbReference type="Proteomes" id="UP000245845">
    <property type="component" value="Unassembled WGS sequence"/>
</dbReference>
<dbReference type="PANTHER" id="PTHR43777:SF1">
    <property type="entry name" value="MOLYBDENUM COFACTOR CYTIDYLYLTRANSFERASE"/>
    <property type="match status" value="1"/>
</dbReference>
<dbReference type="RefSeq" id="WP_109729767.1">
    <property type="nucleotide sequence ID" value="NZ_BAAACK010000007.1"/>
</dbReference>
<dbReference type="OrthoDB" id="9815497at2"/>
<dbReference type="SUPFAM" id="SSF53448">
    <property type="entry name" value="Nucleotide-diphospho-sugar transferases"/>
    <property type="match status" value="1"/>
</dbReference>
<sequence>MKILIKGAGDLATGIASRLYRSGHQIIMTEIEVPLTVRRMVSLSRAVYEGEAVVEDMRGVLVSSMKEALTIMEAGDIPVIVDPCARIADGYQPDVIIDAILAKKNLGTKITDAPLVIGVGPGFTAGEDCHCVVETKRGHTLGDTIYEGSAIPNTGVPGNVGGYTTERLIRASAEGVIEPLVSIGDVVKKGQAVALTGGKEVCAKMDGIVRGMLQPGVRVWENLKIGDIDARCETFHCFTISDKARSVGGGVLEAVTRFDHMRRKYAVIILAAGRSVRFGENKLLAVVSGKPLYRHTLERMCAFQDYPQYLVTGYEAIAEEAERQGIRTVINKEPELGISRSILLGLEECLRQNPDIEGVLFSVCDQPNLKTATIQKILNMAGVHKGRIICAGNPGRPGNPVLWDRAFFDDLRNLTGDNGGRQIMSGLQEKVRYVEAQPEELKDIDQKNDLQE</sequence>
<dbReference type="InterPro" id="IPR025877">
    <property type="entry name" value="MobA-like_NTP_Trfase"/>
</dbReference>
<dbReference type="Gene3D" id="3.90.550.10">
    <property type="entry name" value="Spore Coat Polysaccharide Biosynthesis Protein SpsA, Chain A"/>
    <property type="match status" value="1"/>
</dbReference>
<organism evidence="2 3">
    <name type="scientific">Faecalicatena orotica</name>
    <dbReference type="NCBI Taxonomy" id="1544"/>
    <lineage>
        <taxon>Bacteria</taxon>
        <taxon>Bacillati</taxon>
        <taxon>Bacillota</taxon>
        <taxon>Clostridia</taxon>
        <taxon>Lachnospirales</taxon>
        <taxon>Lachnospiraceae</taxon>
        <taxon>Faecalicatena</taxon>
    </lineage>
</organism>
<dbReference type="Pfam" id="PF12804">
    <property type="entry name" value="NTP_transf_3"/>
    <property type="match status" value="1"/>
</dbReference>
<dbReference type="InterPro" id="IPR029044">
    <property type="entry name" value="Nucleotide-diphossugar_trans"/>
</dbReference>
<dbReference type="InterPro" id="IPR017695">
    <property type="entry name" value="Se-dep_Mo_hydrolase_YqeB"/>
</dbReference>
<dbReference type="EMBL" id="QGDL01000001">
    <property type="protein sequence ID" value="PWJ32439.1"/>
    <property type="molecule type" value="Genomic_DNA"/>
</dbReference>
<dbReference type="GO" id="GO:0016779">
    <property type="term" value="F:nucleotidyltransferase activity"/>
    <property type="evidence" value="ECO:0007669"/>
    <property type="project" value="UniProtKB-ARBA"/>
</dbReference>
<dbReference type="PANTHER" id="PTHR43777">
    <property type="entry name" value="MOLYBDENUM COFACTOR CYTIDYLYLTRANSFERASE"/>
    <property type="match status" value="1"/>
</dbReference>
<dbReference type="NCBIfam" id="TIGR03309">
    <property type="entry name" value="matur_yqeB"/>
    <property type="match status" value="1"/>
</dbReference>
<gene>
    <name evidence="2" type="ORF">A8806_101729</name>
</gene>
<evidence type="ECO:0000259" key="1">
    <source>
        <dbReference type="Pfam" id="PF12804"/>
    </source>
</evidence>
<accession>A0A2Y9C9L8</accession>
<reference evidence="2 3" key="1">
    <citation type="submission" date="2018-05" db="EMBL/GenBank/DDBJ databases">
        <title>The Hungate 1000. A catalogue of reference genomes from the rumen microbiome.</title>
        <authorList>
            <person name="Kelly W."/>
        </authorList>
    </citation>
    <scope>NUCLEOTIDE SEQUENCE [LARGE SCALE GENOMIC DNA]</scope>
    <source>
        <strain evidence="2 3">NLAE-zl-C242</strain>
    </source>
</reference>
<dbReference type="CDD" id="cd04182">
    <property type="entry name" value="GT_2_like_f"/>
    <property type="match status" value="1"/>
</dbReference>
<protein>
    <submittedName>
        <fullName evidence="2">Xanthine dehydrogenase accessory factor</fullName>
    </submittedName>
</protein>
<keyword evidence="3" id="KW-1185">Reference proteome</keyword>